<reference evidence="1 2" key="1">
    <citation type="submission" date="2021-03" db="EMBL/GenBank/DDBJ databases">
        <title>Fibrella sp. HMF5036 genome sequencing and assembly.</title>
        <authorList>
            <person name="Kang H."/>
            <person name="Kim H."/>
            <person name="Bae S."/>
            <person name="Joh K."/>
        </authorList>
    </citation>
    <scope>NUCLEOTIDE SEQUENCE [LARGE SCALE GENOMIC DNA]</scope>
    <source>
        <strain evidence="1 2">HMF5036</strain>
    </source>
</reference>
<evidence type="ECO:0000313" key="1">
    <source>
        <dbReference type="EMBL" id="MBO0934453.1"/>
    </source>
</evidence>
<protein>
    <recommendedName>
        <fullName evidence="3">DUF4157 domain-containing protein</fullName>
    </recommendedName>
</protein>
<proteinExistence type="predicted"/>
<dbReference type="Proteomes" id="UP000664795">
    <property type="component" value="Unassembled WGS sequence"/>
</dbReference>
<keyword evidence="2" id="KW-1185">Reference proteome</keyword>
<dbReference type="AlphaFoldDB" id="A0A939GAX4"/>
<comment type="caution">
    <text evidence="1">The sequence shown here is derived from an EMBL/GenBank/DDBJ whole genome shotgun (WGS) entry which is preliminary data.</text>
</comment>
<accession>A0A939GAX4</accession>
<sequence length="90" mass="11301">MTIWPFVLVQQPNPSARLLNHERIHLRQQLELLLLPFYIWYFAEYGYYRLRGLRHYEAYRSIRFEREAFTHDHNLDYLNKRPFWAFLNVQ</sequence>
<dbReference type="EMBL" id="JAFMYU010000032">
    <property type="protein sequence ID" value="MBO0934453.1"/>
    <property type="molecule type" value="Genomic_DNA"/>
</dbReference>
<evidence type="ECO:0008006" key="3">
    <source>
        <dbReference type="Google" id="ProtNLM"/>
    </source>
</evidence>
<gene>
    <name evidence="1" type="ORF">J2I48_25815</name>
</gene>
<organism evidence="1 2">
    <name type="scientific">Fibrella aquatilis</name>
    <dbReference type="NCBI Taxonomy" id="2817059"/>
    <lineage>
        <taxon>Bacteria</taxon>
        <taxon>Pseudomonadati</taxon>
        <taxon>Bacteroidota</taxon>
        <taxon>Cytophagia</taxon>
        <taxon>Cytophagales</taxon>
        <taxon>Spirosomataceae</taxon>
        <taxon>Fibrella</taxon>
    </lineage>
</organism>
<evidence type="ECO:0000313" key="2">
    <source>
        <dbReference type="Proteomes" id="UP000664795"/>
    </source>
</evidence>
<name>A0A939GAX4_9BACT</name>